<dbReference type="InterPro" id="IPR002156">
    <property type="entry name" value="RNaseH_domain"/>
</dbReference>
<dbReference type="Proteomes" id="UP001642487">
    <property type="component" value="Chromosome 2"/>
</dbReference>
<dbReference type="PANTHER" id="PTHR47723:SF19">
    <property type="entry name" value="POLYNUCLEOTIDYL TRANSFERASE, RIBONUCLEASE H-LIKE SUPERFAMILY PROTEIN"/>
    <property type="match status" value="1"/>
</dbReference>
<keyword evidence="3" id="KW-1185">Reference proteome</keyword>
<evidence type="ECO:0000259" key="1">
    <source>
        <dbReference type="Pfam" id="PF13456"/>
    </source>
</evidence>
<dbReference type="CDD" id="cd06222">
    <property type="entry name" value="RNase_H_like"/>
    <property type="match status" value="1"/>
</dbReference>
<gene>
    <name evidence="2" type="ORF">CITCOLO1_LOCUS7346</name>
</gene>
<dbReference type="InterPro" id="IPR044730">
    <property type="entry name" value="RNase_H-like_dom_plant"/>
</dbReference>
<dbReference type="EMBL" id="OZ021736">
    <property type="protein sequence ID" value="CAK9315547.1"/>
    <property type="molecule type" value="Genomic_DNA"/>
</dbReference>
<dbReference type="Pfam" id="PF13456">
    <property type="entry name" value="RVT_3"/>
    <property type="match status" value="1"/>
</dbReference>
<evidence type="ECO:0000313" key="3">
    <source>
        <dbReference type="Proteomes" id="UP001642487"/>
    </source>
</evidence>
<name>A0ABP0YA13_9ROSI</name>
<protein>
    <recommendedName>
        <fullName evidence="1">RNase H type-1 domain-containing protein</fullName>
    </recommendedName>
</protein>
<organism evidence="2 3">
    <name type="scientific">Citrullus colocynthis</name>
    <name type="common">colocynth</name>
    <dbReference type="NCBI Taxonomy" id="252529"/>
    <lineage>
        <taxon>Eukaryota</taxon>
        <taxon>Viridiplantae</taxon>
        <taxon>Streptophyta</taxon>
        <taxon>Embryophyta</taxon>
        <taxon>Tracheophyta</taxon>
        <taxon>Spermatophyta</taxon>
        <taxon>Magnoliopsida</taxon>
        <taxon>eudicotyledons</taxon>
        <taxon>Gunneridae</taxon>
        <taxon>Pentapetalae</taxon>
        <taxon>rosids</taxon>
        <taxon>fabids</taxon>
        <taxon>Cucurbitales</taxon>
        <taxon>Cucurbitaceae</taxon>
        <taxon>Benincaseae</taxon>
        <taxon>Citrullus</taxon>
    </lineage>
</organism>
<accession>A0ABP0YA13</accession>
<proteinExistence type="predicted"/>
<dbReference type="PANTHER" id="PTHR47723">
    <property type="entry name" value="OS05G0353850 PROTEIN"/>
    <property type="match status" value="1"/>
</dbReference>
<dbReference type="InterPro" id="IPR053151">
    <property type="entry name" value="RNase_H-like"/>
</dbReference>
<sequence length="130" mass="13879">MDFLKARVADFITPKDAWNTDLLAKATPPEDSKITGKALIVKSHEDVSSWSPPPPGSVKINTDTSWSPLSPLAGLGIVIRESLGALKAISTINSQPVIDCPSEKALAINEGLILALSLKLKDIIVETDCF</sequence>
<reference evidence="2 3" key="1">
    <citation type="submission" date="2024-03" db="EMBL/GenBank/DDBJ databases">
        <authorList>
            <person name="Gkanogiannis A."/>
            <person name="Becerra Lopez-Lavalle L."/>
        </authorList>
    </citation>
    <scope>NUCLEOTIDE SEQUENCE [LARGE SCALE GENOMIC DNA]</scope>
</reference>
<feature type="domain" description="RNase H type-1" evidence="1">
    <location>
        <begin position="61"/>
        <end position="129"/>
    </location>
</feature>
<evidence type="ECO:0000313" key="2">
    <source>
        <dbReference type="EMBL" id="CAK9315547.1"/>
    </source>
</evidence>